<evidence type="ECO:0000256" key="3">
    <source>
        <dbReference type="ARBA" id="ARBA00023125"/>
    </source>
</evidence>
<reference evidence="5 6" key="1">
    <citation type="journal article" date="2009" name="J. Bacteriol.">
        <title>The complete genome sequence of Helicobacter pylori strain G27.</title>
        <authorList>
            <person name="Baltrus D.A."/>
            <person name="Amieva M.R."/>
            <person name="Covacci A."/>
            <person name="Lowe T.M."/>
            <person name="Merrell D.S."/>
            <person name="Ottemann K.M."/>
            <person name="Stein M."/>
            <person name="Salama N.R."/>
            <person name="Guillemin K."/>
        </authorList>
    </citation>
    <scope>NUCLEOTIDE SEQUENCE [LARGE SCALE GENOMIC DNA]</scope>
    <source>
        <strain evidence="5 6">G27</strain>
    </source>
</reference>
<dbReference type="HOGENOM" id="CLU_039161_0_0_7"/>
<feature type="domain" description="Type I restriction modification DNA specificity" evidence="4">
    <location>
        <begin position="13"/>
        <end position="174"/>
    </location>
</feature>
<dbReference type="GO" id="GO:0003677">
    <property type="term" value="F:DNA binding"/>
    <property type="evidence" value="ECO:0007669"/>
    <property type="project" value="UniProtKB-KW"/>
</dbReference>
<evidence type="ECO:0000256" key="1">
    <source>
        <dbReference type="ARBA" id="ARBA00010923"/>
    </source>
</evidence>
<dbReference type="KEGG" id="hpg:HPG27_1394"/>
<dbReference type="Pfam" id="PF01420">
    <property type="entry name" value="Methylase_S"/>
    <property type="match status" value="2"/>
</dbReference>
<evidence type="ECO:0000313" key="6">
    <source>
        <dbReference type="Proteomes" id="UP000001735"/>
    </source>
</evidence>
<name>B5Z990_HELPG</name>
<gene>
    <name evidence="5" type="ordered locus">HPG27_1394</name>
</gene>
<dbReference type="AlphaFoldDB" id="B5Z990"/>
<evidence type="ECO:0000259" key="4">
    <source>
        <dbReference type="Pfam" id="PF01420"/>
    </source>
</evidence>
<protein>
    <submittedName>
        <fullName evidence="5">Type II restriction enzyme</fullName>
    </submittedName>
</protein>
<dbReference type="Gene3D" id="3.90.220.20">
    <property type="entry name" value="DNA methylase specificity domains"/>
    <property type="match status" value="1"/>
</dbReference>
<organism evidence="5 6">
    <name type="scientific">Helicobacter pylori (strain G27)</name>
    <dbReference type="NCBI Taxonomy" id="563041"/>
    <lineage>
        <taxon>Bacteria</taxon>
        <taxon>Pseudomonadati</taxon>
        <taxon>Campylobacterota</taxon>
        <taxon>Epsilonproteobacteria</taxon>
        <taxon>Campylobacterales</taxon>
        <taxon>Helicobacteraceae</taxon>
        <taxon>Helicobacter</taxon>
    </lineage>
</organism>
<feature type="domain" description="Type I restriction modification DNA specificity" evidence="4">
    <location>
        <begin position="211"/>
        <end position="379"/>
    </location>
</feature>
<dbReference type="Proteomes" id="UP000001735">
    <property type="component" value="Chromosome"/>
</dbReference>
<dbReference type="InterPro" id="IPR044946">
    <property type="entry name" value="Restrct_endonuc_typeI_TRD_sf"/>
</dbReference>
<dbReference type="RefSeq" id="WP_000580080.1">
    <property type="nucleotide sequence ID" value="NC_011333.1"/>
</dbReference>
<evidence type="ECO:0000256" key="2">
    <source>
        <dbReference type="ARBA" id="ARBA00022747"/>
    </source>
</evidence>
<sequence>MIGPLSSQLNAIKWGEFKLGDLFEASNGDFDIQKRHINHKGEFVITAGLSNNGVLGQSDIKAKVFESHTITIDMFGCAFYRSFAYKMVTHARVFSLKPKFEINHKIGLFLSTLFFGYPKKFGYENMCSWVKIKNDKVILSLKPTANTQTLDDIDFDFMEKFIAELEQCRLAELQAYLKATGLENTTLSNDEQNALNVFNNSMGGNTPCGLTWQSFKLGDLFEKVSARFLGKGDKFKATSKSITDTHNIPLVYCKKGNNGIMYWGKKGDFETYNNIISIIYNGVIATGLTYAHRDEVGILAESYFIKFKNGNPNFLCNLFIKTAIEKVLYPKYSRDNLATWTNKVENELIILPTNPHGGIDFDFMHTLINALMKQIIQGVAQYCGAKIQATKEVISQETPVQKDSLF</sequence>
<evidence type="ECO:0000313" key="5">
    <source>
        <dbReference type="EMBL" id="ACI28139.1"/>
    </source>
</evidence>
<dbReference type="InterPro" id="IPR000055">
    <property type="entry name" value="Restrct_endonuc_typeI_TRD"/>
</dbReference>
<proteinExistence type="inferred from homology"/>
<keyword evidence="6" id="KW-1185">Reference proteome</keyword>
<dbReference type="EMBL" id="CP001173">
    <property type="protein sequence ID" value="ACI28139.1"/>
    <property type="molecule type" value="Genomic_DNA"/>
</dbReference>
<keyword evidence="2" id="KW-0680">Restriction system</keyword>
<accession>B5Z990</accession>
<comment type="similarity">
    <text evidence="1">Belongs to the type-I restriction system S methylase family.</text>
</comment>
<dbReference type="GO" id="GO:0009307">
    <property type="term" value="P:DNA restriction-modification system"/>
    <property type="evidence" value="ECO:0007669"/>
    <property type="project" value="UniProtKB-KW"/>
</dbReference>
<keyword evidence="3" id="KW-0238">DNA-binding</keyword>
<dbReference type="SUPFAM" id="SSF116734">
    <property type="entry name" value="DNA methylase specificity domain"/>
    <property type="match status" value="1"/>
</dbReference>